<feature type="compositionally biased region" description="Acidic residues" evidence="1">
    <location>
        <begin position="110"/>
        <end position="126"/>
    </location>
</feature>
<dbReference type="AlphaFoldDB" id="A0AA36BPH3"/>
<keyword evidence="3" id="KW-1185">Reference proteome</keyword>
<dbReference type="EMBL" id="OX597833">
    <property type="protein sequence ID" value="CAI9737532.1"/>
    <property type="molecule type" value="Genomic_DNA"/>
</dbReference>
<sequence>MFFSYKGIVHDEYAPTGQTVNKENYCDVLRCLWDAIHRERPQLHASGVVERGGRIGDGGGEGGKMMVICLLDDDDDEYDNGSGGGGGSAGGAGGVSGGGSGGDGSAGGDGVDEENIDMQTLEEDETSINNRY</sequence>
<dbReference type="GO" id="GO:0003676">
    <property type="term" value="F:nucleic acid binding"/>
    <property type="evidence" value="ECO:0007669"/>
    <property type="project" value="InterPro"/>
</dbReference>
<reference evidence="2" key="1">
    <citation type="submission" date="2023-08" db="EMBL/GenBank/DDBJ databases">
        <authorList>
            <person name="Alioto T."/>
            <person name="Alioto T."/>
            <person name="Gomez Garrido J."/>
        </authorList>
    </citation>
    <scope>NUCLEOTIDE SEQUENCE</scope>
</reference>
<dbReference type="Proteomes" id="UP001162480">
    <property type="component" value="Chromosome 20"/>
</dbReference>
<feature type="compositionally biased region" description="Gly residues" evidence="1">
    <location>
        <begin position="81"/>
        <end position="109"/>
    </location>
</feature>
<name>A0AA36BPH3_OCTVU</name>
<protein>
    <submittedName>
        <fullName evidence="2">Uncharacterized protein</fullName>
    </submittedName>
</protein>
<evidence type="ECO:0000313" key="2">
    <source>
        <dbReference type="EMBL" id="CAI9737532.1"/>
    </source>
</evidence>
<feature type="region of interest" description="Disordered" evidence="1">
    <location>
        <begin position="77"/>
        <end position="132"/>
    </location>
</feature>
<evidence type="ECO:0000256" key="1">
    <source>
        <dbReference type="SAM" id="MobiDB-lite"/>
    </source>
</evidence>
<organism evidence="2 3">
    <name type="scientific">Octopus vulgaris</name>
    <name type="common">Common octopus</name>
    <dbReference type="NCBI Taxonomy" id="6645"/>
    <lineage>
        <taxon>Eukaryota</taxon>
        <taxon>Metazoa</taxon>
        <taxon>Spiralia</taxon>
        <taxon>Lophotrochozoa</taxon>
        <taxon>Mollusca</taxon>
        <taxon>Cephalopoda</taxon>
        <taxon>Coleoidea</taxon>
        <taxon>Octopodiformes</taxon>
        <taxon>Octopoda</taxon>
        <taxon>Incirrata</taxon>
        <taxon>Octopodidae</taxon>
        <taxon>Octopus</taxon>
    </lineage>
</organism>
<proteinExistence type="predicted"/>
<dbReference type="InterPro" id="IPR036397">
    <property type="entry name" value="RNaseH_sf"/>
</dbReference>
<gene>
    <name evidence="2" type="ORF">OCTVUL_1B000290</name>
</gene>
<accession>A0AA36BPH3</accession>
<dbReference type="Gene3D" id="3.30.420.10">
    <property type="entry name" value="Ribonuclease H-like superfamily/Ribonuclease H"/>
    <property type="match status" value="1"/>
</dbReference>
<evidence type="ECO:0000313" key="3">
    <source>
        <dbReference type="Proteomes" id="UP001162480"/>
    </source>
</evidence>